<evidence type="ECO:0008006" key="4">
    <source>
        <dbReference type="Google" id="ProtNLM"/>
    </source>
</evidence>
<feature type="region of interest" description="Disordered" evidence="1">
    <location>
        <begin position="1"/>
        <end position="22"/>
    </location>
</feature>
<proteinExistence type="predicted"/>
<evidence type="ECO:0000313" key="3">
    <source>
        <dbReference type="Proteomes" id="UP000230564"/>
    </source>
</evidence>
<reference evidence="2 3" key="1">
    <citation type="submission" date="2017-09" db="EMBL/GenBank/DDBJ databases">
        <title>Depth-based differentiation of microbial function through sediment-hosted aquifers and enrichment of novel symbionts in the deep terrestrial subsurface.</title>
        <authorList>
            <person name="Probst A.J."/>
            <person name="Ladd B."/>
            <person name="Jarett J.K."/>
            <person name="Geller-Mcgrath D.E."/>
            <person name="Sieber C.M."/>
            <person name="Emerson J.B."/>
            <person name="Anantharaman K."/>
            <person name="Thomas B.C."/>
            <person name="Malmstrom R."/>
            <person name="Stieglmeier M."/>
            <person name="Klingl A."/>
            <person name="Woyke T."/>
            <person name="Ryan C.M."/>
            <person name="Banfield J.F."/>
        </authorList>
    </citation>
    <scope>NUCLEOTIDE SEQUENCE [LARGE SCALE GENOMIC DNA]</scope>
    <source>
        <strain evidence="2">CG11_big_fil_rev_8_21_14_0_20_36_20</strain>
    </source>
</reference>
<protein>
    <recommendedName>
        <fullName evidence="4">Regulatory protein RecX</fullName>
    </recommendedName>
</protein>
<dbReference type="AlphaFoldDB" id="A0A2H0NCJ1"/>
<name>A0A2H0NCJ1_9BACT</name>
<accession>A0A2H0NCJ1</accession>
<evidence type="ECO:0000256" key="1">
    <source>
        <dbReference type="SAM" id="MobiDB-lite"/>
    </source>
</evidence>
<dbReference type="EMBL" id="PCWQ01000012">
    <property type="protein sequence ID" value="PIR06619.1"/>
    <property type="molecule type" value="Genomic_DNA"/>
</dbReference>
<organism evidence="2 3">
    <name type="scientific">Candidatus Komeilibacteria bacterium CG11_big_fil_rev_8_21_14_0_20_36_20</name>
    <dbReference type="NCBI Taxonomy" id="1974477"/>
    <lineage>
        <taxon>Bacteria</taxon>
        <taxon>Candidatus Komeiliibacteriota</taxon>
    </lineage>
</organism>
<comment type="caution">
    <text evidence="2">The sequence shown here is derived from an EMBL/GenBank/DDBJ whole genome shotgun (WGS) entry which is preliminary data.</text>
</comment>
<gene>
    <name evidence="2" type="ORF">COV55_03790</name>
</gene>
<feature type="compositionally biased region" description="Basic and acidic residues" evidence="1">
    <location>
        <begin position="11"/>
        <end position="22"/>
    </location>
</feature>
<dbReference type="Proteomes" id="UP000230564">
    <property type="component" value="Unassembled WGS sequence"/>
</dbReference>
<evidence type="ECO:0000313" key="2">
    <source>
        <dbReference type="EMBL" id="PIR06619.1"/>
    </source>
</evidence>
<sequence>MGSLGQAENWLKQKEGNDKYDQRWRDHRERELFNAYCAQQDWSAAKRIVESSVKEGSKQGRKKRLEELSELNYDEME</sequence>